<feature type="compositionally biased region" description="Low complexity" evidence="1">
    <location>
        <begin position="321"/>
        <end position="332"/>
    </location>
</feature>
<evidence type="ECO:0000313" key="4">
    <source>
        <dbReference type="Proteomes" id="UP000179920"/>
    </source>
</evidence>
<feature type="compositionally biased region" description="Polar residues" evidence="1">
    <location>
        <begin position="693"/>
        <end position="705"/>
    </location>
</feature>
<dbReference type="GO" id="GO:0035361">
    <property type="term" value="C:Cul8-RING ubiquitin ligase complex"/>
    <property type="evidence" value="ECO:0007669"/>
    <property type="project" value="TreeGrafter"/>
</dbReference>
<feature type="region of interest" description="Disordered" evidence="1">
    <location>
        <begin position="998"/>
        <end position="1047"/>
    </location>
</feature>
<feature type="compositionally biased region" description="Low complexity" evidence="1">
    <location>
        <begin position="999"/>
        <end position="1017"/>
    </location>
</feature>
<feature type="region of interest" description="Disordered" evidence="1">
    <location>
        <begin position="800"/>
        <end position="820"/>
    </location>
</feature>
<protein>
    <recommendedName>
        <fullName evidence="6">Methyl methanesulfonate-sensitivity protein 22</fullName>
    </recommendedName>
</protein>
<feature type="compositionally biased region" description="Basic and acidic residues" evidence="1">
    <location>
        <begin position="1"/>
        <end position="20"/>
    </location>
</feature>
<feature type="region of interest" description="Disordered" evidence="1">
    <location>
        <begin position="1"/>
        <end position="366"/>
    </location>
</feature>
<dbReference type="OrthoDB" id="2386201at2759"/>
<feature type="compositionally biased region" description="Polar residues" evidence="1">
    <location>
        <begin position="92"/>
        <end position="112"/>
    </location>
</feature>
<feature type="compositionally biased region" description="Polar residues" evidence="1">
    <location>
        <begin position="277"/>
        <end position="292"/>
    </location>
</feature>
<feature type="compositionally biased region" description="Polar residues" evidence="1">
    <location>
        <begin position="479"/>
        <end position="489"/>
    </location>
</feature>
<evidence type="ECO:0000256" key="1">
    <source>
        <dbReference type="SAM" id="MobiDB-lite"/>
    </source>
</evidence>
<reference evidence="4" key="1">
    <citation type="submission" date="2016-04" db="EMBL/GenBank/DDBJ databases">
        <authorList>
            <person name="Guldener U."/>
            <person name="Guldener U."/>
        </authorList>
    </citation>
    <scope>NUCLEOTIDE SEQUENCE [LARGE SCALE GENOMIC DNA]</scope>
    <source>
        <strain evidence="4">UB2112</strain>
    </source>
</reference>
<evidence type="ECO:0000313" key="2">
    <source>
        <dbReference type="EMBL" id="SAM67155.1"/>
    </source>
</evidence>
<feature type="region of interest" description="Disordered" evidence="1">
    <location>
        <begin position="405"/>
        <end position="743"/>
    </location>
</feature>
<dbReference type="PANTHER" id="PTHR28122">
    <property type="entry name" value="E3 UBIQUITIN-PROTEIN LIGASE SUBSTRATE RECEPTOR MMS22"/>
    <property type="match status" value="1"/>
</dbReference>
<evidence type="ECO:0000313" key="3">
    <source>
        <dbReference type="EMBL" id="SYW75297.1"/>
    </source>
</evidence>
<accession>A0A1K0FWG8</accession>
<feature type="compositionally biased region" description="Basic residues" evidence="1">
    <location>
        <begin position="803"/>
        <end position="813"/>
    </location>
</feature>
<feature type="region of interest" description="Disordered" evidence="1">
    <location>
        <begin position="1805"/>
        <end position="1832"/>
    </location>
</feature>
<feature type="compositionally biased region" description="Polar residues" evidence="1">
    <location>
        <begin position="416"/>
        <end position="436"/>
    </location>
</feature>
<reference evidence="3" key="3">
    <citation type="submission" date="2018-08" db="EMBL/GenBank/DDBJ databases">
        <authorList>
            <person name="Guldener U."/>
        </authorList>
    </citation>
    <scope>NUCLEOTIDE SEQUENCE</scope>
    <source>
        <strain evidence="3">UB2</strain>
    </source>
</reference>
<dbReference type="InterPro" id="IPR019021">
    <property type="entry name" value="Mms22"/>
</dbReference>
<feature type="compositionally biased region" description="Basic residues" evidence="1">
    <location>
        <begin position="646"/>
        <end position="661"/>
    </location>
</feature>
<proteinExistence type="predicted"/>
<dbReference type="Proteomes" id="UP000179920">
    <property type="component" value="Chromosome II"/>
</dbReference>
<evidence type="ECO:0008006" key="6">
    <source>
        <dbReference type="Google" id="ProtNLM"/>
    </source>
</evidence>
<dbReference type="Proteomes" id="UP000658997">
    <property type="component" value="Unassembled WGS sequence"/>
</dbReference>
<dbReference type="GO" id="GO:0005634">
    <property type="term" value="C:nucleus"/>
    <property type="evidence" value="ECO:0007669"/>
    <property type="project" value="InterPro"/>
</dbReference>
<evidence type="ECO:0000313" key="5">
    <source>
        <dbReference type="Proteomes" id="UP000658997"/>
    </source>
</evidence>
<feature type="region of interest" description="Disordered" evidence="1">
    <location>
        <begin position="836"/>
        <end position="855"/>
    </location>
</feature>
<dbReference type="EMBL" id="ULHB01000005">
    <property type="protein sequence ID" value="SYW75297.1"/>
    <property type="molecule type" value="Genomic_DNA"/>
</dbReference>
<feature type="compositionally biased region" description="Polar residues" evidence="1">
    <location>
        <begin position="529"/>
        <end position="548"/>
    </location>
</feature>
<dbReference type="PANTHER" id="PTHR28122:SF1">
    <property type="entry name" value="E3 UBIQUITIN-PROTEIN LIGASE SUBSTRATE RECEPTOR MMS22"/>
    <property type="match status" value="1"/>
</dbReference>
<dbReference type="GO" id="GO:0031297">
    <property type="term" value="P:replication fork processing"/>
    <property type="evidence" value="ECO:0007669"/>
    <property type="project" value="InterPro"/>
</dbReference>
<dbReference type="Pfam" id="PF09462">
    <property type="entry name" value="Mus7"/>
    <property type="match status" value="1"/>
</dbReference>
<dbReference type="GO" id="GO:0000724">
    <property type="term" value="P:double-strand break repair via homologous recombination"/>
    <property type="evidence" value="ECO:0007669"/>
    <property type="project" value="TreeGrafter"/>
</dbReference>
<feature type="compositionally biased region" description="Polar residues" evidence="1">
    <location>
        <begin position="1675"/>
        <end position="1694"/>
    </location>
</feature>
<feature type="compositionally biased region" description="Low complexity" evidence="1">
    <location>
        <begin position="35"/>
        <end position="47"/>
    </location>
</feature>
<organism evidence="2 4">
    <name type="scientific">Ustilago bromivora</name>
    <dbReference type="NCBI Taxonomy" id="307758"/>
    <lineage>
        <taxon>Eukaryota</taxon>
        <taxon>Fungi</taxon>
        <taxon>Dikarya</taxon>
        <taxon>Basidiomycota</taxon>
        <taxon>Ustilaginomycotina</taxon>
        <taxon>Ustilaginomycetes</taxon>
        <taxon>Ustilaginales</taxon>
        <taxon>Ustilaginaceae</taxon>
        <taxon>Ustilago</taxon>
    </lineage>
</organism>
<feature type="compositionally biased region" description="Basic and acidic residues" evidence="1">
    <location>
        <begin position="839"/>
        <end position="855"/>
    </location>
</feature>
<gene>
    <name evidence="3" type="ORF">UBRO2_00532</name>
    <name evidence="2" type="ORF">UBRO_04010</name>
</gene>
<feature type="region of interest" description="Disordered" evidence="1">
    <location>
        <begin position="1675"/>
        <end position="1699"/>
    </location>
</feature>
<feature type="compositionally biased region" description="Low complexity" evidence="1">
    <location>
        <begin position="720"/>
        <end position="743"/>
    </location>
</feature>
<keyword evidence="5" id="KW-1185">Reference proteome</keyword>
<reference evidence="2" key="2">
    <citation type="submission" date="2016-04" db="EMBL/GenBank/DDBJ databases">
        <authorList>
            <person name="Evans L.H."/>
            <person name="Alamgir A."/>
            <person name="Owens N."/>
            <person name="Weber N.D."/>
            <person name="Virtaneva K."/>
            <person name="Barbian K."/>
            <person name="Babar A."/>
            <person name="Rosenke K."/>
        </authorList>
    </citation>
    <scope>NUCLEOTIDE SEQUENCE</scope>
    <source>
        <strain evidence="2">UB2112</strain>
    </source>
</reference>
<feature type="compositionally biased region" description="Basic and acidic residues" evidence="1">
    <location>
        <begin position="150"/>
        <end position="165"/>
    </location>
</feature>
<dbReference type="EMBL" id="LT558118">
    <property type="protein sequence ID" value="SAM67155.1"/>
    <property type="molecule type" value="Genomic_DNA"/>
</dbReference>
<name>A0A1K0FWG8_9BASI</name>
<feature type="region of interest" description="Disordered" evidence="1">
    <location>
        <begin position="876"/>
        <end position="904"/>
    </location>
</feature>
<sequence>MLEDGNHAKQSHESSSHSAKEVVPTSDDEDIYFISQSSDKLSSSSSSAHVAQHTAPAPSEDDDEPVLPLRAEPLVQADSQPAHVADGGLQKAATNSISMTQQTPPNDSTSELGSALVLPSSQPTSPICQGDAVQAQTLSPESVTRPLGSQEKDDRTLDSTEHAEVWRPAPEGSSHGSTTDRENGLDLANAADDEGDITIRREARPDSPTQRSDLTLPLTPDRASSRQQMPSLSPVLAYPGPSRSQPISIRESPHPLDATDLFTMNEQDDAPDHVREASQSSQNNVTNHTTNLEPFASSMPPLPPLRIPNRAPAREAPPIKSPRSPQRTSTTTHQKNHDELVARAAAAQPPTPPRRQLRARKAAQLNPYTLEAMRYQRTLIRNDWQDAVVSQSEWHRQERRRLAEEAAKAQREVQGANVSEESQNQWLVPSSGPSSQADADDMSVPSSPPAPSIPDVLVEIPALGEADPSRAPANHSRVRASSPTPSQIGTLPELSEMLAGPSRTGSLQARSNLGRPGPSTHATYKGPRTTAQTRQDAPASQVSSARESTTNEEESAPLPAPVRRKHPLRALISSDDDEPAAVNEPSSVHPEAGTVDSSEDERPAPTLTVPRMRRRSRWSGDGSSSDSTDYERRFRQLKKMMPAGMARKHIRDLRAMRHGKAYHSDGHVSSSSSDARNGGRPASRSQVRPAETEQISGDESLQPGQTRKRLRRHDSLDGNAALLIDPDSDSSSSSASSLSSDASMTLARTSFADTSIDRDHTARHDEAEEVDEAPPAWWSVNRLDSYVPYRERDAVDRMLSRTGGRKPSRKTTARKMTALSSHRQARLDGFVTTYRHRERQSDSSRSHLMELDQNQRRPHRPLITANEKDIQPWISKRKKKKRKLDPRVGRTSTAGPRHGPVILRNPPVVRSRVRPRLDLEHHEVLFAPDPHRALGAHRSEEEGKNAGHLSDDDEQWQDLGSIMMDSTPVVLSDTRLAMPRPRTAAALQQYPEPTHVRRAAATPARASYASPSASLASGGHVGLNHLADHSPGTPTRPRSEAVSHTATRPRFDQLPSVSKAVTVAKEGEVWDDFQGISLDFGITSLTGSIALNVTTSALLTRLPELIALPDRLLHCQIIPRTWSGDVLRLDDTVLSTDMDHDMLSSKLPFYMDSLRLHISRSFDAGGSEGEPTPIHHARNLVADTGAFLGCWLVRQAEAVADGTTDASSLLRSYRMILERVEQLQASVLSQQDSSRASKASREERKLICLHLTWTRFELCWRAMAICDADANHALEPDAPTVESLLAYSRALMSILLHQGLHRSVRNLRKAASSSARSGTPPAEAMDVDADTETTVSIDEPTSMWLGVIHILDSFEKSRGIADGRLFWTQFEAAYHRWDGSMPKRAPLLRSESLWYCLFAVTTLSQLSPSGDVQAAPLLRECWPLVTRALHLVKFRSDESNEMAMGWHMLAKRDAYVKIVLQRCCLLASEWRWTMDGADSTLARLFDIFNSQKLADLPTEADHDFPAFLRDFDVKKLAVADAVEGEAMQDPSFHLFVRLLAQAGRELRDSASDAKDGDRRVSRLFSRMTPVRVMPFTRNDVPTSSQRSVLFNHYSVFMLFLHLVPASSPQRLRQIQSFLPAFKDADFLSQVTYIRAMMYVAVIFRHHQLDLTPVTRWFGDTITVLRREYEEIESTTKQFERQQMQQSLHQKGRQQPPQPESMRMASIFENAPARQAALRRKEEVARLLVVALRSIQHVIRNDNLDGGRTNSEGMEERQPDMLLLSSAWTQQMLEAQISLEPRIGQEVLKCIQTFLLARIRALQPATTTPATNSDDAVHSRDQAQQAGNEESQDSFAELFEADDDFDFEDPMLAKLLDGGEVRPAAEGDLSNGPAETAAAERRKWDREFGYLIKNTISPSLFQLLSNVYHPDRRMEAAATGSVVMRLAVAERLTGPSFDMPGEASRTSASRRKMDQLVKAAEARQFLELVVDCWAGCAHVLVSNGLREWSSYLGFGNESWKRIDDPIGRRDVGLRFLQNVVSLDPSAVERKEYEVELIAVWIQTAVARVLSVQDVYTMSLIQAASQAQGKAPLLSALAEPWTAVLRSGMEANSDTLFESGHTPPAFDLDTFTSHRQALLSSCFEWLSSSLAAGTASIGTAYSILSALLSSLRAYIEDTPASEAGGNREYLLFCETVLSDLESKLRDASVLNSLRSEFDAATQLIKNRLSAINASATEARL</sequence>